<dbReference type="RefSeq" id="WP_069715533.1">
    <property type="nucleotide sequence ID" value="NZ_MJEH01000002.1"/>
</dbReference>
<proteinExistence type="inferred from homology"/>
<accession>A0A1E5LK25</accession>
<evidence type="ECO:0000256" key="1">
    <source>
        <dbReference type="ARBA" id="ARBA00006484"/>
    </source>
</evidence>
<comment type="caution">
    <text evidence="4">The sequence shown here is derived from an EMBL/GenBank/DDBJ whole genome shotgun (WGS) entry which is preliminary data.</text>
</comment>
<dbReference type="Proteomes" id="UP000095209">
    <property type="component" value="Unassembled WGS sequence"/>
</dbReference>
<dbReference type="PANTHER" id="PTHR42901">
    <property type="entry name" value="ALCOHOL DEHYDROGENASE"/>
    <property type="match status" value="1"/>
</dbReference>
<sequence length="236" mass="25912">MNDLSSLVVVITGGGSGLGKETAISFANRGAKVVICGRRKQKLDKVIDLLPSSLQQNMLTIEADVSVEEDVKRLIQVTETSFGQIDVLINNAAVFEQHDIIDMPLESWSYQFTNNVTSVFLMTRECIPIMQKQQNGRIINITSGLAKEGAAGFAAYSASKAAIETFTYSLEDEEYKSGIKSYVFNPGVMKTNLQAQGDDPANIAPYLVELATGDYEVQKYVFDTSSISLEKTYHQS</sequence>
<dbReference type="GO" id="GO:0016491">
    <property type="term" value="F:oxidoreductase activity"/>
    <property type="evidence" value="ECO:0007669"/>
    <property type="project" value="UniProtKB-KW"/>
</dbReference>
<dbReference type="Pfam" id="PF00106">
    <property type="entry name" value="adh_short"/>
    <property type="match status" value="1"/>
</dbReference>
<dbReference type="PRINTS" id="PR00080">
    <property type="entry name" value="SDRFAMILY"/>
</dbReference>
<dbReference type="CDD" id="cd05233">
    <property type="entry name" value="SDR_c"/>
    <property type="match status" value="1"/>
</dbReference>
<evidence type="ECO:0000313" key="4">
    <source>
        <dbReference type="EMBL" id="OEH94386.1"/>
    </source>
</evidence>
<evidence type="ECO:0000256" key="3">
    <source>
        <dbReference type="RuleBase" id="RU000363"/>
    </source>
</evidence>
<reference evidence="4 5" key="1">
    <citation type="submission" date="2016-08" db="EMBL/GenBank/DDBJ databases">
        <title>Genome of Bacillus solimangrovi GH2-4.</title>
        <authorList>
            <person name="Lim S."/>
            <person name="Kim B.-C."/>
        </authorList>
    </citation>
    <scope>NUCLEOTIDE SEQUENCE [LARGE SCALE GENOMIC DNA]</scope>
    <source>
        <strain evidence="4 5">GH2-4</strain>
    </source>
</reference>
<keyword evidence="2" id="KW-0560">Oxidoreductase</keyword>
<dbReference type="InterPro" id="IPR036291">
    <property type="entry name" value="NAD(P)-bd_dom_sf"/>
</dbReference>
<dbReference type="PANTHER" id="PTHR42901:SF1">
    <property type="entry name" value="ALCOHOL DEHYDROGENASE"/>
    <property type="match status" value="1"/>
</dbReference>
<gene>
    <name evidence="4" type="ORF">BFG57_07935</name>
</gene>
<dbReference type="OrthoDB" id="2835330at2"/>
<evidence type="ECO:0000313" key="5">
    <source>
        <dbReference type="Proteomes" id="UP000095209"/>
    </source>
</evidence>
<keyword evidence="5" id="KW-1185">Reference proteome</keyword>
<evidence type="ECO:0000256" key="2">
    <source>
        <dbReference type="ARBA" id="ARBA00023002"/>
    </source>
</evidence>
<organism evidence="4 5">
    <name type="scientific">Bacillus solimangrovi</name>
    <dbReference type="NCBI Taxonomy" id="1305675"/>
    <lineage>
        <taxon>Bacteria</taxon>
        <taxon>Bacillati</taxon>
        <taxon>Bacillota</taxon>
        <taxon>Bacilli</taxon>
        <taxon>Bacillales</taxon>
        <taxon>Bacillaceae</taxon>
        <taxon>Bacillus</taxon>
    </lineage>
</organism>
<dbReference type="STRING" id="1305675.BFG57_07935"/>
<protein>
    <submittedName>
        <fullName evidence="4">Short-chain dehydrogenase</fullName>
    </submittedName>
</protein>
<dbReference type="InterPro" id="IPR002347">
    <property type="entry name" value="SDR_fam"/>
</dbReference>
<dbReference type="AlphaFoldDB" id="A0A1E5LK25"/>
<dbReference type="SUPFAM" id="SSF51735">
    <property type="entry name" value="NAD(P)-binding Rossmann-fold domains"/>
    <property type="match status" value="1"/>
</dbReference>
<dbReference type="Gene3D" id="3.40.50.720">
    <property type="entry name" value="NAD(P)-binding Rossmann-like Domain"/>
    <property type="match status" value="1"/>
</dbReference>
<comment type="similarity">
    <text evidence="1 3">Belongs to the short-chain dehydrogenases/reductases (SDR) family.</text>
</comment>
<dbReference type="PRINTS" id="PR00081">
    <property type="entry name" value="GDHRDH"/>
</dbReference>
<dbReference type="EMBL" id="MJEH01000002">
    <property type="protein sequence ID" value="OEH94386.1"/>
    <property type="molecule type" value="Genomic_DNA"/>
</dbReference>
<name>A0A1E5LK25_9BACI</name>